<reference evidence="1" key="1">
    <citation type="journal article" date="2015" name="Genome Biol. Evol.">
        <title>Nucleomorph Genome Sequences of Two Chlorarachniophytes, Amorphochlora amoebiformis and Lotharella vacuolata.</title>
        <authorList>
            <person name="Suzuki S."/>
            <person name="Shirato S."/>
            <person name="Hirakawa Y."/>
            <person name="Ishida K."/>
        </authorList>
    </citation>
    <scope>NUCLEOTIDE SEQUENCE</scope>
    <source>
        <strain evidence="1">CCMP240</strain>
    </source>
</reference>
<protein>
    <submittedName>
        <fullName evidence="1">Uncharacterized protein</fullName>
    </submittedName>
</protein>
<keyword evidence="1" id="KW-0542">Nucleomorph</keyword>
<dbReference type="EMBL" id="AB996600">
    <property type="protein sequence ID" value="BAS01627.1"/>
    <property type="molecule type" value="Genomic_DNA"/>
</dbReference>
<accession>A0A0H5BL69</accession>
<proteinExistence type="predicted"/>
<organism evidence="1">
    <name type="scientific">Lotharella vacuolata</name>
    <dbReference type="NCBI Taxonomy" id="74820"/>
    <lineage>
        <taxon>Eukaryota</taxon>
        <taxon>Sar</taxon>
        <taxon>Rhizaria</taxon>
        <taxon>Cercozoa</taxon>
        <taxon>Chlorarachniophyceae</taxon>
        <taxon>Lotharella</taxon>
    </lineage>
</organism>
<sequence>MELCILKSKINLFKCFYPYNCLYIGQRLFSIRCDFLYLIDPFFSMFKKLQKTNRLNIKIKINKKNVKTIKYKNKDLKKNWIRYYFINIVKNKKYFFMIYKNFFFKNNWYLLNKHM</sequence>
<name>A0A0H5BL69_9EUKA</name>
<geneLocation type="nucleomorph" evidence="1"/>
<dbReference type="AlphaFoldDB" id="A0A0H5BL69"/>
<evidence type="ECO:0000313" key="1">
    <source>
        <dbReference type="EMBL" id="BAS01627.1"/>
    </source>
</evidence>